<feature type="domain" description="Glutathione synthase substrate-binding" evidence="13">
    <location>
        <begin position="307"/>
        <end position="345"/>
    </location>
</feature>
<organism evidence="14 15">
    <name type="scientific">Emiliania huxleyi (strain CCMP1516)</name>
    <dbReference type="NCBI Taxonomy" id="280463"/>
    <lineage>
        <taxon>Eukaryota</taxon>
        <taxon>Haptista</taxon>
        <taxon>Haptophyta</taxon>
        <taxon>Prymnesiophyceae</taxon>
        <taxon>Isochrysidales</taxon>
        <taxon>Noelaerhabdaceae</taxon>
        <taxon>Emiliania</taxon>
    </lineage>
</organism>
<dbReference type="InterPro" id="IPR016185">
    <property type="entry name" value="PreATP-grasp_dom_sf"/>
</dbReference>
<dbReference type="PaxDb" id="2903-EOD07778"/>
<keyword evidence="6 9" id="KW-0547">Nucleotide-binding</keyword>
<evidence type="ECO:0000256" key="4">
    <source>
        <dbReference type="ARBA" id="ARBA00022684"/>
    </source>
</evidence>
<evidence type="ECO:0000256" key="10">
    <source>
        <dbReference type="PIRSR" id="PIRSR001558-1"/>
    </source>
</evidence>
<dbReference type="InterPro" id="IPR005615">
    <property type="entry name" value="Glutathione_synthase"/>
</dbReference>
<dbReference type="InterPro" id="IPR037013">
    <property type="entry name" value="GSH-S_sub-bd_sf"/>
</dbReference>
<keyword evidence="7 9" id="KW-0067">ATP-binding</keyword>
<reference evidence="15" key="1">
    <citation type="journal article" date="2013" name="Nature">
        <title>Pan genome of the phytoplankton Emiliania underpins its global distribution.</title>
        <authorList>
            <person name="Read B.A."/>
            <person name="Kegel J."/>
            <person name="Klute M.J."/>
            <person name="Kuo A."/>
            <person name="Lefebvre S.C."/>
            <person name="Maumus F."/>
            <person name="Mayer C."/>
            <person name="Miller J."/>
            <person name="Monier A."/>
            <person name="Salamov A."/>
            <person name="Young J."/>
            <person name="Aguilar M."/>
            <person name="Claverie J.M."/>
            <person name="Frickenhaus S."/>
            <person name="Gonzalez K."/>
            <person name="Herman E.K."/>
            <person name="Lin Y.C."/>
            <person name="Napier J."/>
            <person name="Ogata H."/>
            <person name="Sarno A.F."/>
            <person name="Shmutz J."/>
            <person name="Schroeder D."/>
            <person name="de Vargas C."/>
            <person name="Verret F."/>
            <person name="von Dassow P."/>
            <person name="Valentin K."/>
            <person name="Van de Peer Y."/>
            <person name="Wheeler G."/>
            <person name="Dacks J.B."/>
            <person name="Delwiche C.F."/>
            <person name="Dyhrman S.T."/>
            <person name="Glockner G."/>
            <person name="John U."/>
            <person name="Richards T."/>
            <person name="Worden A.Z."/>
            <person name="Zhang X."/>
            <person name="Grigoriev I.V."/>
            <person name="Allen A.E."/>
            <person name="Bidle K."/>
            <person name="Borodovsky M."/>
            <person name="Bowler C."/>
            <person name="Brownlee C."/>
            <person name="Cock J.M."/>
            <person name="Elias M."/>
            <person name="Gladyshev V.N."/>
            <person name="Groth M."/>
            <person name="Guda C."/>
            <person name="Hadaegh A."/>
            <person name="Iglesias-Rodriguez M.D."/>
            <person name="Jenkins J."/>
            <person name="Jones B.M."/>
            <person name="Lawson T."/>
            <person name="Leese F."/>
            <person name="Lindquist E."/>
            <person name="Lobanov A."/>
            <person name="Lomsadze A."/>
            <person name="Malik S.B."/>
            <person name="Marsh M.E."/>
            <person name="Mackinder L."/>
            <person name="Mock T."/>
            <person name="Mueller-Roeber B."/>
            <person name="Pagarete A."/>
            <person name="Parker M."/>
            <person name="Probert I."/>
            <person name="Quesneville H."/>
            <person name="Raines C."/>
            <person name="Rensing S.A."/>
            <person name="Riano-Pachon D.M."/>
            <person name="Richier S."/>
            <person name="Rokitta S."/>
            <person name="Shiraiwa Y."/>
            <person name="Soanes D.M."/>
            <person name="van der Giezen M."/>
            <person name="Wahlund T.M."/>
            <person name="Williams B."/>
            <person name="Wilson W."/>
            <person name="Wolfe G."/>
            <person name="Wurch L.L."/>
        </authorList>
    </citation>
    <scope>NUCLEOTIDE SEQUENCE</scope>
</reference>
<keyword evidence="3 9" id="KW-0436">Ligase</keyword>
<evidence type="ECO:0000313" key="15">
    <source>
        <dbReference type="Proteomes" id="UP000013827"/>
    </source>
</evidence>
<dbReference type="HOGENOM" id="CLU_805604_0_0_1"/>
<dbReference type="GO" id="GO:0004363">
    <property type="term" value="F:glutathione synthase activity"/>
    <property type="evidence" value="ECO:0007669"/>
    <property type="project" value="UniProtKB-UniRule"/>
</dbReference>
<evidence type="ECO:0000313" key="14">
    <source>
        <dbReference type="EnsemblProtists" id="EOD07778"/>
    </source>
</evidence>
<dbReference type="GO" id="GO:0000287">
    <property type="term" value="F:magnesium ion binding"/>
    <property type="evidence" value="ECO:0007669"/>
    <property type="project" value="UniProtKB-UniRule"/>
</dbReference>
<dbReference type="GO" id="GO:0005524">
    <property type="term" value="F:ATP binding"/>
    <property type="evidence" value="ECO:0007669"/>
    <property type="project" value="UniProtKB-UniRule"/>
</dbReference>
<comment type="catalytic activity">
    <reaction evidence="9">
        <text>gamma-L-glutamyl-L-cysteine + glycine + ATP = glutathione + ADP + phosphate + H(+)</text>
        <dbReference type="Rhea" id="RHEA:13557"/>
        <dbReference type="ChEBI" id="CHEBI:15378"/>
        <dbReference type="ChEBI" id="CHEBI:30616"/>
        <dbReference type="ChEBI" id="CHEBI:43474"/>
        <dbReference type="ChEBI" id="CHEBI:57305"/>
        <dbReference type="ChEBI" id="CHEBI:57925"/>
        <dbReference type="ChEBI" id="CHEBI:58173"/>
        <dbReference type="ChEBI" id="CHEBI:456216"/>
        <dbReference type="EC" id="6.3.2.3"/>
    </reaction>
</comment>
<feature type="region of interest" description="Disordered" evidence="12">
    <location>
        <begin position="255"/>
        <end position="285"/>
    </location>
</feature>
<dbReference type="GO" id="GO:0043295">
    <property type="term" value="F:glutathione binding"/>
    <property type="evidence" value="ECO:0007669"/>
    <property type="project" value="UniProtKB-UniRule"/>
</dbReference>
<evidence type="ECO:0000256" key="5">
    <source>
        <dbReference type="ARBA" id="ARBA00022723"/>
    </source>
</evidence>
<dbReference type="KEGG" id="ehx:EMIHUDRAFT_121060"/>
<dbReference type="Pfam" id="PF03917">
    <property type="entry name" value="GSH_synth_ATP"/>
    <property type="match status" value="1"/>
</dbReference>
<comment type="pathway">
    <text evidence="1 9">Sulfur metabolism; glutathione biosynthesis; glutathione from L-cysteine and L-glutamate: step 2/2.</text>
</comment>
<feature type="binding site" evidence="11">
    <location>
        <position position="155"/>
    </location>
    <ligand>
        <name>Mg(2+)</name>
        <dbReference type="ChEBI" id="CHEBI:18420"/>
    </ligand>
</feature>
<feature type="binding site" evidence="11">
    <location>
        <position position="153"/>
    </location>
    <ligand>
        <name>Mg(2+)</name>
        <dbReference type="ChEBI" id="CHEBI:18420"/>
    </ligand>
</feature>
<evidence type="ECO:0000256" key="12">
    <source>
        <dbReference type="SAM" id="MobiDB-lite"/>
    </source>
</evidence>
<comment type="cofactor">
    <cofactor evidence="9 11">
        <name>Mg(2+)</name>
        <dbReference type="ChEBI" id="CHEBI:18420"/>
    </cofactor>
    <text evidence="9 11">Binds 1 Mg(2+) ion per subunit.</text>
</comment>
<comment type="similarity">
    <text evidence="2 9">Belongs to the eukaryotic GSH synthase family.</text>
</comment>
<dbReference type="EC" id="6.3.2.3" evidence="9"/>
<feature type="binding site" evidence="10">
    <location>
        <position position="133"/>
    </location>
    <ligand>
        <name>substrate</name>
    </ligand>
</feature>
<accession>A0A0D3I943</accession>
<evidence type="ECO:0000256" key="11">
    <source>
        <dbReference type="PIRSR" id="PIRSR001558-2"/>
    </source>
</evidence>
<dbReference type="UniPathway" id="UPA00142">
    <property type="reaction ID" value="UER00210"/>
</dbReference>
<proteinExistence type="inferred from homology"/>
<keyword evidence="4 9" id="KW-0317">Glutathione biosynthesis</keyword>
<evidence type="ECO:0000256" key="3">
    <source>
        <dbReference type="ARBA" id="ARBA00022598"/>
    </source>
</evidence>
<dbReference type="SUPFAM" id="SSF56059">
    <property type="entry name" value="Glutathione synthetase ATP-binding domain-like"/>
    <property type="match status" value="1"/>
</dbReference>
<evidence type="ECO:0000259" key="13">
    <source>
        <dbReference type="Pfam" id="PF03199"/>
    </source>
</evidence>
<dbReference type="InterPro" id="IPR004887">
    <property type="entry name" value="GSH_synth_subst-bd"/>
</dbReference>
<keyword evidence="15" id="KW-1185">Reference proteome</keyword>
<dbReference type="EnsemblProtists" id="EOD07778">
    <property type="protein sequence ID" value="EOD07778"/>
    <property type="gene ID" value="EMIHUDRAFT_121060"/>
</dbReference>
<dbReference type="eggNOG" id="KOG0021">
    <property type="taxonomic scope" value="Eukaryota"/>
</dbReference>
<evidence type="ECO:0000256" key="1">
    <source>
        <dbReference type="ARBA" id="ARBA00004965"/>
    </source>
</evidence>
<dbReference type="Gene3D" id="1.10.1080.10">
    <property type="entry name" value="Glutathione Synthetase, Chain A, domain 3"/>
    <property type="match status" value="1"/>
</dbReference>
<keyword evidence="5 9" id="KW-0479">Metal-binding</keyword>
<dbReference type="Proteomes" id="UP000013827">
    <property type="component" value="Unassembled WGS sequence"/>
</dbReference>
<evidence type="ECO:0000256" key="9">
    <source>
        <dbReference type="PIRNR" id="PIRNR001558"/>
    </source>
</evidence>
<evidence type="ECO:0000256" key="2">
    <source>
        <dbReference type="ARBA" id="ARBA00010385"/>
    </source>
</evidence>
<evidence type="ECO:0000256" key="6">
    <source>
        <dbReference type="ARBA" id="ARBA00022741"/>
    </source>
</evidence>
<evidence type="ECO:0000256" key="8">
    <source>
        <dbReference type="ARBA" id="ARBA00022842"/>
    </source>
</evidence>
<feature type="binding site" evidence="10">
    <location>
        <position position="153"/>
    </location>
    <ligand>
        <name>ATP</name>
        <dbReference type="ChEBI" id="CHEBI:30616"/>
    </ligand>
</feature>
<dbReference type="PIRSF" id="PIRSF001558">
    <property type="entry name" value="GSHase"/>
    <property type="match status" value="1"/>
</dbReference>
<dbReference type="SUPFAM" id="SSF52440">
    <property type="entry name" value="PreATP-grasp domain"/>
    <property type="match status" value="1"/>
</dbReference>
<dbReference type="PANTHER" id="PTHR11130:SF0">
    <property type="entry name" value="GLUTATHIONE SYNTHETASE"/>
    <property type="match status" value="1"/>
</dbReference>
<sequence>MADILASAGAQEDSSAPPETLLGLPASLVARMQSDTLAWQAVGGILIGAGASLLPAPCSLLPYPWPSELFEQSRALAVPFNALVDRVARDVDWLHAATRSVVKQDAFTGRLLQLSESVHAEGPTQPLQLGIYRSDYMVHQPPGGAPPLLRQVELNTISSSFGSLSGKLSAMHAELLPRWVAPPVTGETASRCRRQITSPHISPHLTASGCPRKIISRHISTHLETASRCQRQMSETSDTASLQDMHASLAAGLIDGRLTSGPPEGPFSDPSRSPPAGSGGRLPPNPCEAEIAAALAEARLGTRRAHAVVLMVVQPAERNVTDQRGIEACLWRSHGVPLVRMTMAE</sequence>
<dbReference type="AlphaFoldDB" id="A0A0D3I943"/>
<keyword evidence="8 9" id="KW-0460">Magnesium</keyword>
<dbReference type="GeneID" id="17253932"/>
<protein>
    <recommendedName>
        <fullName evidence="9">Glutathione synthetase</fullName>
        <shortName evidence="9">GSH-S</shortName>
        <ecNumber evidence="9">6.3.2.3</ecNumber>
    </recommendedName>
</protein>
<name>A0A0D3I943_EMIH1</name>
<dbReference type="PANTHER" id="PTHR11130">
    <property type="entry name" value="GLUTATHIONE SYNTHETASE"/>
    <property type="match status" value="1"/>
</dbReference>
<dbReference type="GO" id="GO:0005829">
    <property type="term" value="C:cytosol"/>
    <property type="evidence" value="ECO:0007669"/>
    <property type="project" value="TreeGrafter"/>
</dbReference>
<dbReference type="STRING" id="2903.R1BDF6"/>
<dbReference type="Gene3D" id="3.40.50.1760">
    <property type="entry name" value="Glutathione synthase, substrate-binding domain superfamily, eukaryotic"/>
    <property type="match status" value="1"/>
</dbReference>
<dbReference type="RefSeq" id="XP_005760207.1">
    <property type="nucleotide sequence ID" value="XM_005760150.1"/>
</dbReference>
<dbReference type="InterPro" id="IPR014042">
    <property type="entry name" value="Glutathione_synthase_a-hlx"/>
</dbReference>
<evidence type="ECO:0000256" key="7">
    <source>
        <dbReference type="ARBA" id="ARBA00022840"/>
    </source>
</evidence>
<dbReference type="Pfam" id="PF03199">
    <property type="entry name" value="GSH_synthase"/>
    <property type="match status" value="1"/>
</dbReference>
<reference evidence="14" key="2">
    <citation type="submission" date="2024-10" db="UniProtKB">
        <authorList>
            <consortium name="EnsemblProtists"/>
        </authorList>
    </citation>
    <scope>IDENTIFICATION</scope>
</reference>